<dbReference type="EMBL" id="UINC01167599">
    <property type="protein sequence ID" value="SVD70201.1"/>
    <property type="molecule type" value="Genomic_DNA"/>
</dbReference>
<sequence>MNVLITGSNRGIGLGLARAYISKGAHVIATCRTPENVEELESLRRSHGDRLKILQLDVTKKKQLVSLDEELGDRKIDILYLNAGVTGGRRAVPFGDLKSQEWSEVLLVNSIAPILVAQRMLPRIRRSGSKTIAILTSQMGSIGNNTSGGSYIYRSSKAALNAGAKSMALWSSPQKVVHLIV</sequence>
<dbReference type="AlphaFoldDB" id="A0A382XIE0"/>
<accession>A0A382XIE0</accession>
<dbReference type="GO" id="GO:0016616">
    <property type="term" value="F:oxidoreductase activity, acting on the CH-OH group of donors, NAD or NADP as acceptor"/>
    <property type="evidence" value="ECO:0007669"/>
    <property type="project" value="TreeGrafter"/>
</dbReference>
<evidence type="ECO:0000313" key="1">
    <source>
        <dbReference type="EMBL" id="SVD70201.1"/>
    </source>
</evidence>
<dbReference type="Pfam" id="PF00106">
    <property type="entry name" value="adh_short"/>
    <property type="match status" value="1"/>
</dbReference>
<dbReference type="InterPro" id="IPR052184">
    <property type="entry name" value="SDR_enzymes"/>
</dbReference>
<gene>
    <name evidence="1" type="ORF">METZ01_LOCUS423055</name>
</gene>
<proteinExistence type="predicted"/>
<dbReference type="PANTHER" id="PTHR45458">
    <property type="entry name" value="SHORT-CHAIN DEHYDROGENASE/REDUCTASE SDR"/>
    <property type="match status" value="1"/>
</dbReference>
<protein>
    <recommendedName>
        <fullName evidence="2">Short-chain dehydrogenase</fullName>
    </recommendedName>
</protein>
<dbReference type="PRINTS" id="PR00081">
    <property type="entry name" value="GDHRDH"/>
</dbReference>
<dbReference type="SUPFAM" id="SSF51735">
    <property type="entry name" value="NAD(P)-binding Rossmann-fold domains"/>
    <property type="match status" value="1"/>
</dbReference>
<name>A0A382XIE0_9ZZZZ</name>
<dbReference type="InterPro" id="IPR036291">
    <property type="entry name" value="NAD(P)-bd_dom_sf"/>
</dbReference>
<evidence type="ECO:0008006" key="2">
    <source>
        <dbReference type="Google" id="ProtNLM"/>
    </source>
</evidence>
<dbReference type="Gene3D" id="3.40.50.720">
    <property type="entry name" value="NAD(P)-binding Rossmann-like Domain"/>
    <property type="match status" value="1"/>
</dbReference>
<dbReference type="PANTHER" id="PTHR45458:SF1">
    <property type="entry name" value="SHORT CHAIN DEHYDROGENASE"/>
    <property type="match status" value="1"/>
</dbReference>
<dbReference type="InterPro" id="IPR002347">
    <property type="entry name" value="SDR_fam"/>
</dbReference>
<reference evidence="1" key="1">
    <citation type="submission" date="2018-05" db="EMBL/GenBank/DDBJ databases">
        <authorList>
            <person name="Lanie J.A."/>
            <person name="Ng W.-L."/>
            <person name="Kazmierczak K.M."/>
            <person name="Andrzejewski T.M."/>
            <person name="Davidsen T.M."/>
            <person name="Wayne K.J."/>
            <person name="Tettelin H."/>
            <person name="Glass J.I."/>
            <person name="Rusch D."/>
            <person name="Podicherti R."/>
            <person name="Tsui H.-C.T."/>
            <person name="Winkler M.E."/>
        </authorList>
    </citation>
    <scope>NUCLEOTIDE SEQUENCE</scope>
</reference>
<organism evidence="1">
    <name type="scientific">marine metagenome</name>
    <dbReference type="NCBI Taxonomy" id="408172"/>
    <lineage>
        <taxon>unclassified sequences</taxon>
        <taxon>metagenomes</taxon>
        <taxon>ecological metagenomes</taxon>
    </lineage>
</organism>